<proteinExistence type="predicted"/>
<dbReference type="Proteomes" id="UP000264310">
    <property type="component" value="Unassembled WGS sequence"/>
</dbReference>
<comment type="caution">
    <text evidence="2">The sequence shown here is derived from an EMBL/GenBank/DDBJ whole genome shotgun (WGS) entry which is preliminary data.</text>
</comment>
<dbReference type="RefSeq" id="WP_116684072.1">
    <property type="nucleotide sequence ID" value="NZ_QURL01000006.1"/>
</dbReference>
<feature type="transmembrane region" description="Helical" evidence="1">
    <location>
        <begin position="409"/>
        <end position="429"/>
    </location>
</feature>
<evidence type="ECO:0000256" key="1">
    <source>
        <dbReference type="SAM" id="Phobius"/>
    </source>
</evidence>
<dbReference type="EMBL" id="QURL01000006">
    <property type="protein sequence ID" value="RFC62549.1"/>
    <property type="molecule type" value="Genomic_DNA"/>
</dbReference>
<dbReference type="OrthoDB" id="8436204at2"/>
<dbReference type="AlphaFoldDB" id="A0A371X002"/>
<feature type="transmembrane region" description="Helical" evidence="1">
    <location>
        <begin position="166"/>
        <end position="183"/>
    </location>
</feature>
<reference evidence="2 3" key="1">
    <citation type="submission" date="2018-08" db="EMBL/GenBank/DDBJ databases">
        <title>Fulvimarina sp. 85, whole genome shotgun sequence.</title>
        <authorList>
            <person name="Tuo L."/>
        </authorList>
    </citation>
    <scope>NUCLEOTIDE SEQUENCE [LARGE SCALE GENOMIC DNA]</scope>
    <source>
        <strain evidence="2 3">85</strain>
    </source>
</reference>
<feature type="transmembrane region" description="Helical" evidence="1">
    <location>
        <begin position="195"/>
        <end position="218"/>
    </location>
</feature>
<accession>A0A371X002</accession>
<keyword evidence="1" id="KW-0472">Membrane</keyword>
<feature type="transmembrane region" description="Helical" evidence="1">
    <location>
        <begin position="360"/>
        <end position="378"/>
    </location>
</feature>
<keyword evidence="3" id="KW-1185">Reference proteome</keyword>
<feature type="transmembrane region" description="Helical" evidence="1">
    <location>
        <begin position="117"/>
        <end position="136"/>
    </location>
</feature>
<feature type="transmembrane region" description="Helical" evidence="1">
    <location>
        <begin position="336"/>
        <end position="353"/>
    </location>
</feature>
<feature type="transmembrane region" description="Helical" evidence="1">
    <location>
        <begin position="230"/>
        <end position="252"/>
    </location>
</feature>
<organism evidence="2 3">
    <name type="scientific">Fulvimarina endophytica</name>
    <dbReference type="NCBI Taxonomy" id="2293836"/>
    <lineage>
        <taxon>Bacteria</taxon>
        <taxon>Pseudomonadati</taxon>
        <taxon>Pseudomonadota</taxon>
        <taxon>Alphaproteobacteria</taxon>
        <taxon>Hyphomicrobiales</taxon>
        <taxon>Aurantimonadaceae</taxon>
        <taxon>Fulvimarina</taxon>
    </lineage>
</organism>
<sequence length="582" mass="63849">MKMIEANSTKRPRIRNARGLYARCREWKAHGRPFRDLIGLTALVCVTGMLFYRATEGVDLSDESYYALFLHDWIFGGIAESQLRSLHQTAAFVIYPVVIVYEEIVGSFDGLFLFLRFLYVTGAVLSAISITAALIYNRFGARSWLAGLIILAFIPYGLPAPSYNTLGLQGFAIGISGYAIWATSRRHRWTLMSAVGWAIAIVSYPPLAAALVSFLGMIVIAERHSPRSSIIHILTICSVVFSAAALCAYVLTPGRLIESYAYLSLINDSTGISARLQSIQSIISNSTHFYIFALISFAIGAIRRIVPPIVFFGYVAATVAATFFYGPALFVGSHDLILFTCIAGMAIVADLWSDDRCRRSVAMAYVTSIVAGCLTSAFATHTLYSFPIGGAVAAAISATWSPRRYEDQISALAPGAALMVALVVTSLSFRYGETPITKAEAREPIETGIFAGLSVAQSDAEIIRATEESLKEIMAPGETIAAIGRLPGLMLLSEAPISMLTPFPLMPNVSSEGLRFTKSHYRQEDNLPTVLLIFNDVYFAPVNFLDDQMHRYEILRDLSFSSERKLRIYRLRQPGMDGTQEG</sequence>
<protein>
    <recommendedName>
        <fullName evidence="4">Glycosyltransferase RgtA/B/C/D-like domain-containing protein</fullName>
    </recommendedName>
</protein>
<name>A0A371X002_9HYPH</name>
<evidence type="ECO:0000313" key="3">
    <source>
        <dbReference type="Proteomes" id="UP000264310"/>
    </source>
</evidence>
<feature type="transmembrane region" description="Helical" evidence="1">
    <location>
        <begin position="37"/>
        <end position="55"/>
    </location>
</feature>
<evidence type="ECO:0000313" key="2">
    <source>
        <dbReference type="EMBL" id="RFC62549.1"/>
    </source>
</evidence>
<feature type="transmembrane region" description="Helical" evidence="1">
    <location>
        <begin position="309"/>
        <end position="330"/>
    </location>
</feature>
<evidence type="ECO:0008006" key="4">
    <source>
        <dbReference type="Google" id="ProtNLM"/>
    </source>
</evidence>
<keyword evidence="1" id="KW-1133">Transmembrane helix</keyword>
<gene>
    <name evidence="2" type="ORF">DYI37_14955</name>
</gene>
<feature type="transmembrane region" description="Helical" evidence="1">
    <location>
        <begin position="143"/>
        <end position="160"/>
    </location>
</feature>
<keyword evidence="1" id="KW-0812">Transmembrane</keyword>